<comment type="subcellular location">
    <subcellularLocation>
        <location evidence="1">Cell membrane</location>
        <topology evidence="1">Single-pass type I membrane protein</topology>
    </subcellularLocation>
</comment>
<feature type="domain" description="Cadherin" evidence="14">
    <location>
        <begin position="238"/>
        <end position="345"/>
    </location>
</feature>
<keyword evidence="7" id="KW-0130">Cell adhesion</keyword>
<keyword evidence="16" id="KW-1185">Reference proteome</keyword>
<dbReference type="Pfam" id="PF00028">
    <property type="entry name" value="Cadherin"/>
    <property type="match status" value="5"/>
</dbReference>
<dbReference type="Ensembl" id="ENSCUST00005006535.1">
    <property type="protein sequence ID" value="ENSCUSP00005006296.1"/>
    <property type="gene ID" value="ENSCUSG00005003951.1"/>
</dbReference>
<evidence type="ECO:0000256" key="9">
    <source>
        <dbReference type="ARBA" id="ARBA00023136"/>
    </source>
</evidence>
<dbReference type="Proteomes" id="UP000694563">
    <property type="component" value="Chromosome 15"/>
</dbReference>
<dbReference type="SUPFAM" id="SSF49313">
    <property type="entry name" value="Cadherin-like"/>
    <property type="match status" value="6"/>
</dbReference>
<dbReference type="PANTHER" id="PTHR24028:SF133">
    <property type="entry name" value="PROTOCADHERIN ALPHA-4"/>
    <property type="match status" value="1"/>
</dbReference>
<dbReference type="InterPro" id="IPR020894">
    <property type="entry name" value="Cadherin_CS"/>
</dbReference>
<organism evidence="15 16">
    <name type="scientific">Catharus ustulatus</name>
    <name type="common">Russet-backed thrush</name>
    <name type="synonym">Hylocichla ustulatus</name>
    <dbReference type="NCBI Taxonomy" id="91951"/>
    <lineage>
        <taxon>Eukaryota</taxon>
        <taxon>Metazoa</taxon>
        <taxon>Chordata</taxon>
        <taxon>Craniata</taxon>
        <taxon>Vertebrata</taxon>
        <taxon>Euteleostomi</taxon>
        <taxon>Archelosauria</taxon>
        <taxon>Archosauria</taxon>
        <taxon>Dinosauria</taxon>
        <taxon>Saurischia</taxon>
        <taxon>Theropoda</taxon>
        <taxon>Coelurosauria</taxon>
        <taxon>Aves</taxon>
        <taxon>Neognathae</taxon>
        <taxon>Neoaves</taxon>
        <taxon>Telluraves</taxon>
        <taxon>Australaves</taxon>
        <taxon>Passeriformes</taxon>
        <taxon>Turdidae</taxon>
        <taxon>Catharus</taxon>
    </lineage>
</organism>
<keyword evidence="4 13" id="KW-0732">Signal</keyword>
<feature type="transmembrane region" description="Helical" evidence="12">
    <location>
        <begin position="698"/>
        <end position="718"/>
    </location>
</feature>
<keyword evidence="6 11" id="KW-0106">Calcium</keyword>
<evidence type="ECO:0000313" key="16">
    <source>
        <dbReference type="Proteomes" id="UP000694563"/>
    </source>
</evidence>
<feature type="domain" description="Cadherin" evidence="14">
    <location>
        <begin position="580"/>
        <end position="670"/>
    </location>
</feature>
<proteinExistence type="predicted"/>
<protein>
    <recommendedName>
        <fullName evidence="14">Cadherin domain-containing protein</fullName>
    </recommendedName>
</protein>
<feature type="domain" description="Cadherin" evidence="14">
    <location>
        <begin position="451"/>
        <end position="569"/>
    </location>
</feature>
<reference evidence="15" key="3">
    <citation type="submission" date="2025-09" db="UniProtKB">
        <authorList>
            <consortium name="Ensembl"/>
        </authorList>
    </citation>
    <scope>IDENTIFICATION</scope>
</reference>
<dbReference type="FunFam" id="2.60.40.60:FF:000003">
    <property type="entry name" value="Protocadherin alpha 2"/>
    <property type="match status" value="1"/>
</dbReference>
<evidence type="ECO:0000256" key="7">
    <source>
        <dbReference type="ARBA" id="ARBA00022889"/>
    </source>
</evidence>
<sequence>MGERCCAVLRVLVLQAAWALAGGQVRYSVPEEAKAGTVVGRLAQDLGLEAGEAEARRLRLVAQGRRASVEVSGASGALLVSSRLDREELCGKSAPCALRLEVLLERPLRVFHVQLEVTDINDNAPIFPAVRKNLSIAELATQPGSRFPLEGASDADIGANAQLSYTLSPSEHFSLDLQKSNERNLIPELVLTKSLDRETIPVHRLVLTATDGGRPSLTGTMELVISVLDANDNAPQFNQSVYKVQLPESADVGTLVARVNATDADEGINSEVTYAVTSFIPPGGRDVISVNSKTGEIHLTGALDFEEVNAIDFRIEARDQGTPPLSSHCSVELEVLDVNDNAPEVWVTSLSVPVPEDASVGTVVALLSVSDRDSGANGRVRCWVWPAAPFGLEATFAGSYSLVLREALDRERVSEYEVEVRAEDGGAPALGARRGLRVPVSDVNDNAPLFAQAVYTVLARENNAAGAELARLWARDPDEAGNGRVSYSVWEGAAGGVGAAAGSGWRAASSYVSVDAESGRVWALQPLDYEELQVLQFEVRAVDAGEPPLCGNATVQLFVLDENDNAPALLPPAGSAPEAGAVVVAKIRAVDADSGYNAWLRYELWEPRAKGPFRVGLYSGEVSTARPLDEADGARHTLLIVVRDHGEPARSATATLSVSLLEANEAALAAGSSSASSGSRSALGVDVGGAAASAATNVWLVVAICAVSSLFLLALVLYGASRWAPRAAVLSGPGPTTLVCASEVGSWSYSQRHSRSLCVADGAAKSDLMVFSPNFPPPPPGAASKDTQPEPSALLHTVSDTALLLPLTPIQPFCPSRCVGSVGIHKDTQAVMFIVPQAPRTTLFPFVSSDFVTFWIIFEIFLLYFPSAEDLMHDGN</sequence>
<evidence type="ECO:0000256" key="11">
    <source>
        <dbReference type="PROSITE-ProRule" id="PRU00043"/>
    </source>
</evidence>
<keyword evidence="10" id="KW-0325">Glycoprotein</keyword>
<dbReference type="FunFam" id="2.60.40.60:FF:000001">
    <property type="entry name" value="Protocadherin alpha 2"/>
    <property type="match status" value="1"/>
</dbReference>
<dbReference type="FunFam" id="2.60.40.60:FF:000002">
    <property type="entry name" value="Protocadherin alpha 2"/>
    <property type="match status" value="1"/>
</dbReference>
<dbReference type="PRINTS" id="PR00205">
    <property type="entry name" value="CADHERIN"/>
</dbReference>
<reference evidence="15" key="1">
    <citation type="submission" date="2020-10" db="EMBL/GenBank/DDBJ databases">
        <title>Catharus ustulatus (Swainson's thrush) genome, bCatUst1, primary haplotype v2.</title>
        <authorList>
            <person name="Delmore K."/>
            <person name="Vafadar M."/>
            <person name="Formenti G."/>
            <person name="Chow W."/>
            <person name="Pelan S."/>
            <person name="Howe K."/>
            <person name="Rhie A."/>
            <person name="Mountcastle J."/>
            <person name="Haase B."/>
            <person name="Fedrigo O."/>
            <person name="Jarvis E.D."/>
        </authorList>
    </citation>
    <scope>NUCLEOTIDE SEQUENCE [LARGE SCALE GENOMIC DNA]</scope>
</reference>
<keyword evidence="3 12" id="KW-0812">Transmembrane</keyword>
<evidence type="ECO:0000256" key="6">
    <source>
        <dbReference type="ARBA" id="ARBA00022837"/>
    </source>
</evidence>
<feature type="domain" description="Cadherin" evidence="14">
    <location>
        <begin position="152"/>
        <end position="237"/>
    </location>
</feature>
<dbReference type="CDD" id="cd11304">
    <property type="entry name" value="Cadherin_repeat"/>
    <property type="match status" value="5"/>
</dbReference>
<name>A0A8C3Y0D2_CATUS</name>
<dbReference type="PANTHER" id="PTHR24028">
    <property type="entry name" value="CADHERIN-87A"/>
    <property type="match status" value="1"/>
</dbReference>
<keyword evidence="5" id="KW-0677">Repeat</keyword>
<evidence type="ECO:0000256" key="3">
    <source>
        <dbReference type="ARBA" id="ARBA00022692"/>
    </source>
</evidence>
<dbReference type="FunFam" id="2.60.40.60:FF:000006">
    <property type="entry name" value="Protocadherin alpha 2"/>
    <property type="match status" value="1"/>
</dbReference>
<keyword evidence="8 12" id="KW-1133">Transmembrane helix</keyword>
<dbReference type="InterPro" id="IPR015919">
    <property type="entry name" value="Cadherin-like_sf"/>
</dbReference>
<evidence type="ECO:0000256" key="2">
    <source>
        <dbReference type="ARBA" id="ARBA00022475"/>
    </source>
</evidence>
<dbReference type="PROSITE" id="PS00232">
    <property type="entry name" value="CADHERIN_1"/>
    <property type="match status" value="3"/>
</dbReference>
<evidence type="ECO:0000259" key="14">
    <source>
        <dbReference type="PROSITE" id="PS50268"/>
    </source>
</evidence>
<evidence type="ECO:0000256" key="12">
    <source>
        <dbReference type="SAM" id="Phobius"/>
    </source>
</evidence>
<dbReference type="InterPro" id="IPR002126">
    <property type="entry name" value="Cadherin-like_dom"/>
</dbReference>
<evidence type="ECO:0000256" key="8">
    <source>
        <dbReference type="ARBA" id="ARBA00022989"/>
    </source>
</evidence>
<dbReference type="InterPro" id="IPR050174">
    <property type="entry name" value="Protocadherin/Cadherin-CA"/>
</dbReference>
<dbReference type="SMART" id="SM00112">
    <property type="entry name" value="CA"/>
    <property type="match status" value="6"/>
</dbReference>
<feature type="signal peptide" evidence="13">
    <location>
        <begin position="1"/>
        <end position="23"/>
    </location>
</feature>
<evidence type="ECO:0000256" key="5">
    <source>
        <dbReference type="ARBA" id="ARBA00022737"/>
    </source>
</evidence>
<dbReference type="GO" id="GO:0005886">
    <property type="term" value="C:plasma membrane"/>
    <property type="evidence" value="ECO:0007669"/>
    <property type="project" value="UniProtKB-SubCell"/>
</dbReference>
<feature type="chain" id="PRO_5034658422" description="Cadherin domain-containing protein" evidence="13">
    <location>
        <begin position="24"/>
        <end position="876"/>
    </location>
</feature>
<dbReference type="PROSITE" id="PS50268">
    <property type="entry name" value="CADHERIN_2"/>
    <property type="match status" value="6"/>
</dbReference>
<feature type="transmembrane region" description="Helical" evidence="12">
    <location>
        <begin position="842"/>
        <end position="865"/>
    </location>
</feature>
<dbReference type="AlphaFoldDB" id="A0A8C3Y0D2"/>
<evidence type="ECO:0000256" key="13">
    <source>
        <dbReference type="SAM" id="SignalP"/>
    </source>
</evidence>
<dbReference type="FunFam" id="2.60.40.60:FF:000233">
    <property type="entry name" value="Protocadherin gamma-A3 isoform 1"/>
    <property type="match status" value="1"/>
</dbReference>
<keyword evidence="2" id="KW-1003">Cell membrane</keyword>
<feature type="domain" description="Cadherin" evidence="14">
    <location>
        <begin position="28"/>
        <end position="127"/>
    </location>
</feature>
<dbReference type="FunFam" id="2.60.40.60:FF:000007">
    <property type="entry name" value="Protocadherin alpha 2"/>
    <property type="match status" value="1"/>
</dbReference>
<keyword evidence="9 12" id="KW-0472">Membrane</keyword>
<reference evidence="15" key="2">
    <citation type="submission" date="2025-08" db="UniProtKB">
        <authorList>
            <consortium name="Ensembl"/>
        </authorList>
    </citation>
    <scope>IDENTIFICATION</scope>
</reference>
<accession>A0A8C3Y0D2</accession>
<gene>
    <name evidence="15" type="primary">LOC117003510</name>
</gene>
<evidence type="ECO:0000256" key="10">
    <source>
        <dbReference type="ARBA" id="ARBA00023180"/>
    </source>
</evidence>
<dbReference type="GO" id="GO:0005509">
    <property type="term" value="F:calcium ion binding"/>
    <property type="evidence" value="ECO:0007669"/>
    <property type="project" value="UniProtKB-UniRule"/>
</dbReference>
<feature type="domain" description="Cadherin" evidence="14">
    <location>
        <begin position="346"/>
        <end position="450"/>
    </location>
</feature>
<dbReference type="GO" id="GO:0007156">
    <property type="term" value="P:homophilic cell adhesion via plasma membrane adhesion molecules"/>
    <property type="evidence" value="ECO:0007669"/>
    <property type="project" value="InterPro"/>
</dbReference>
<evidence type="ECO:0000313" key="15">
    <source>
        <dbReference type="Ensembl" id="ENSCUSP00005006296.1"/>
    </source>
</evidence>
<evidence type="ECO:0000256" key="4">
    <source>
        <dbReference type="ARBA" id="ARBA00022729"/>
    </source>
</evidence>
<dbReference type="Gene3D" id="2.60.40.60">
    <property type="entry name" value="Cadherins"/>
    <property type="match status" value="6"/>
</dbReference>
<dbReference type="Pfam" id="PF08266">
    <property type="entry name" value="Cadherin_2"/>
    <property type="match status" value="1"/>
</dbReference>
<evidence type="ECO:0000256" key="1">
    <source>
        <dbReference type="ARBA" id="ARBA00004251"/>
    </source>
</evidence>
<dbReference type="InterPro" id="IPR013164">
    <property type="entry name" value="Cadherin_N"/>
</dbReference>